<dbReference type="RefSeq" id="WP_345578445.1">
    <property type="nucleotide sequence ID" value="NZ_BAABLV010000008.1"/>
</dbReference>
<proteinExistence type="inferred from homology"/>
<evidence type="ECO:0000256" key="3">
    <source>
        <dbReference type="RuleBase" id="RU000363"/>
    </source>
</evidence>
<organism evidence="4 5">
    <name type="scientific">Tessaracoccus lubricantis</name>
    <dbReference type="NCBI Taxonomy" id="545543"/>
    <lineage>
        <taxon>Bacteria</taxon>
        <taxon>Bacillati</taxon>
        <taxon>Actinomycetota</taxon>
        <taxon>Actinomycetes</taxon>
        <taxon>Propionibacteriales</taxon>
        <taxon>Propionibacteriaceae</taxon>
        <taxon>Tessaracoccus</taxon>
    </lineage>
</organism>
<accession>A0ABP9F2I0</accession>
<keyword evidence="1" id="KW-0521">NADP</keyword>
<dbReference type="PIRSF" id="PIRSF000126">
    <property type="entry name" value="11-beta-HSD1"/>
    <property type="match status" value="1"/>
</dbReference>
<dbReference type="Proteomes" id="UP001501521">
    <property type="component" value="Unassembled WGS sequence"/>
</dbReference>
<dbReference type="PRINTS" id="PR00080">
    <property type="entry name" value="SDRFAMILY"/>
</dbReference>
<dbReference type="InterPro" id="IPR036291">
    <property type="entry name" value="NAD(P)-bd_dom_sf"/>
</dbReference>
<sequence>MSNTWSVVTGGSTGLGVAFAERLAAEGSDIWLAARSEDQMQEVAARLESQYGVATRISTVDLTHREARAAFIAEVTAAKVGHLVNNAGFAQLGHFADSDPEGTSDMLELNIVALTEMVHAVLPGMLARGRGAIVNVASTAAFQPTPNMAAYAASKAYVLRLSVALWRELKHTGVRVIASCPGATATGFWANGGNDDMMRNRRSPEQVADVTFDALRKHRPFVVDGTLNRAMALATRAVPMGLQTHVAHFITSR</sequence>
<evidence type="ECO:0000256" key="2">
    <source>
        <dbReference type="ARBA" id="ARBA00023002"/>
    </source>
</evidence>
<comment type="similarity">
    <text evidence="3">Belongs to the short-chain dehydrogenases/reductases (SDR) family.</text>
</comment>
<evidence type="ECO:0000313" key="4">
    <source>
        <dbReference type="EMBL" id="GAA4891171.1"/>
    </source>
</evidence>
<dbReference type="PRINTS" id="PR00081">
    <property type="entry name" value="GDHRDH"/>
</dbReference>
<dbReference type="SUPFAM" id="SSF51735">
    <property type="entry name" value="NAD(P)-binding Rossmann-fold domains"/>
    <property type="match status" value="1"/>
</dbReference>
<dbReference type="Gene3D" id="3.40.50.720">
    <property type="entry name" value="NAD(P)-binding Rossmann-like Domain"/>
    <property type="match status" value="1"/>
</dbReference>
<reference evidence="5" key="1">
    <citation type="journal article" date="2019" name="Int. J. Syst. Evol. Microbiol.">
        <title>The Global Catalogue of Microorganisms (GCM) 10K type strain sequencing project: providing services to taxonomists for standard genome sequencing and annotation.</title>
        <authorList>
            <consortium name="The Broad Institute Genomics Platform"/>
            <consortium name="The Broad Institute Genome Sequencing Center for Infectious Disease"/>
            <person name="Wu L."/>
            <person name="Ma J."/>
        </authorList>
    </citation>
    <scope>NUCLEOTIDE SEQUENCE [LARGE SCALE GENOMIC DNA]</scope>
    <source>
        <strain evidence="5">JCM 19125</strain>
    </source>
</reference>
<name>A0ABP9F2I0_9ACTN</name>
<protein>
    <submittedName>
        <fullName evidence="4">SDR family oxidoreductase</fullName>
    </submittedName>
</protein>
<evidence type="ECO:0000313" key="5">
    <source>
        <dbReference type="Proteomes" id="UP001501521"/>
    </source>
</evidence>
<gene>
    <name evidence="4" type="ORF">GCM10025789_04880</name>
</gene>
<dbReference type="EMBL" id="BAABLV010000008">
    <property type="protein sequence ID" value="GAA4891171.1"/>
    <property type="molecule type" value="Genomic_DNA"/>
</dbReference>
<keyword evidence="2" id="KW-0560">Oxidoreductase</keyword>
<dbReference type="PANTHER" id="PTHR43086">
    <property type="entry name" value="VERY-LONG-CHAIN 3-OXOOACYL-COA REDUCTASE"/>
    <property type="match status" value="1"/>
</dbReference>
<dbReference type="InterPro" id="IPR002347">
    <property type="entry name" value="SDR_fam"/>
</dbReference>
<dbReference type="Pfam" id="PF00106">
    <property type="entry name" value="adh_short"/>
    <property type="match status" value="1"/>
</dbReference>
<keyword evidence="5" id="KW-1185">Reference proteome</keyword>
<comment type="caution">
    <text evidence="4">The sequence shown here is derived from an EMBL/GenBank/DDBJ whole genome shotgun (WGS) entry which is preliminary data.</text>
</comment>
<dbReference type="PANTHER" id="PTHR43086:SF2">
    <property type="entry name" value="HYDROXYSTEROID DEHYDROGENASE-LIKE PROTEIN 1"/>
    <property type="match status" value="1"/>
</dbReference>
<evidence type="ECO:0000256" key="1">
    <source>
        <dbReference type="ARBA" id="ARBA00022857"/>
    </source>
</evidence>